<comment type="caution">
    <text evidence="2">The sequence shown here is derived from an EMBL/GenBank/DDBJ whole genome shotgun (WGS) entry which is preliminary data.</text>
</comment>
<dbReference type="SUPFAM" id="SSF52540">
    <property type="entry name" value="P-loop containing nucleoside triphosphate hydrolases"/>
    <property type="match status" value="1"/>
</dbReference>
<dbReference type="InterPro" id="IPR027417">
    <property type="entry name" value="P-loop_NTPase"/>
</dbReference>
<dbReference type="InterPro" id="IPR011115">
    <property type="entry name" value="SecA_DEAD"/>
</dbReference>
<dbReference type="PANTHER" id="PTHR30612:SF0">
    <property type="entry name" value="CHLOROPLAST PROTEIN-TRANSPORTING ATPASE"/>
    <property type="match status" value="1"/>
</dbReference>
<dbReference type="Proteomes" id="UP000663874">
    <property type="component" value="Unassembled WGS sequence"/>
</dbReference>
<accession>A0A819JME8</accession>
<dbReference type="GO" id="GO:0005524">
    <property type="term" value="F:ATP binding"/>
    <property type="evidence" value="ECO:0007669"/>
    <property type="project" value="InterPro"/>
</dbReference>
<evidence type="ECO:0000313" key="2">
    <source>
        <dbReference type="EMBL" id="CAF3932320.1"/>
    </source>
</evidence>
<dbReference type="Gene3D" id="3.40.50.300">
    <property type="entry name" value="P-loop containing nucleotide triphosphate hydrolases"/>
    <property type="match status" value="2"/>
</dbReference>
<dbReference type="EMBL" id="CAJOBE010004450">
    <property type="protein sequence ID" value="CAF3932320.1"/>
    <property type="molecule type" value="Genomic_DNA"/>
</dbReference>
<gene>
    <name evidence="2" type="ORF">FNK824_LOCUS22211</name>
</gene>
<dbReference type="AlphaFoldDB" id="A0A819JME8"/>
<organism evidence="2 3">
    <name type="scientific">Rotaria sordida</name>
    <dbReference type="NCBI Taxonomy" id="392033"/>
    <lineage>
        <taxon>Eukaryota</taxon>
        <taxon>Metazoa</taxon>
        <taxon>Spiralia</taxon>
        <taxon>Gnathifera</taxon>
        <taxon>Rotifera</taxon>
        <taxon>Eurotatoria</taxon>
        <taxon>Bdelloidea</taxon>
        <taxon>Philodinida</taxon>
        <taxon>Philodinidae</taxon>
        <taxon>Rotaria</taxon>
    </lineage>
</organism>
<dbReference type="PANTHER" id="PTHR30612">
    <property type="entry name" value="SECA INNER MEMBRANE COMPONENT OF SEC PROTEIN SECRETION SYSTEM"/>
    <property type="match status" value="1"/>
</dbReference>
<dbReference type="Pfam" id="PF07517">
    <property type="entry name" value="SecA_DEAD"/>
    <property type="match status" value="1"/>
</dbReference>
<dbReference type="GO" id="GO:0017038">
    <property type="term" value="P:protein import"/>
    <property type="evidence" value="ECO:0007669"/>
    <property type="project" value="InterPro"/>
</dbReference>
<dbReference type="InterPro" id="IPR000185">
    <property type="entry name" value="SecA"/>
</dbReference>
<feature type="domain" description="SecA DEAD-like N-terminal" evidence="1">
    <location>
        <begin position="26"/>
        <end position="221"/>
    </location>
</feature>
<protein>
    <recommendedName>
        <fullName evidence="1">SecA DEAD-like N-terminal domain-containing protein</fullName>
    </recommendedName>
</protein>
<proteinExistence type="predicted"/>
<dbReference type="Gene3D" id="3.90.1440.10">
    <property type="entry name" value="SecA, preprotein cross-linking domain"/>
    <property type="match status" value="1"/>
</dbReference>
<sequence>MFSSSDLYKFRNQEEFTHKKIFDKRYLNRNKCLIVDEADNMCLDKARHVLYVSHEIQSLKWLEILFIYIWTAVIRKEINNSNEISEDVNDITQFMKKNIENKNIFILDYMKEFVNYKVERWVHSAFQARIMREDDHFVLDVSKTDEQNNKKQKTIIVLDKDTGVEQYSTRWSHGLAQFLELKYRRKLSVESLKAVFISNKAFFQRYQHRLYGLTGTIGSENSQSFLSDLYQVRFAYLSTSKEKCFYQISDQISFDYGDWLDLIAKESEQGTDIHVDEQVNKHERMHVIFTYLPENVRVEEQAFGRTARNGAQETGQYILLVDKSVYEEMYELNQYTNTQRKIKLEELADVIMEREKILRDNEEAARLSGLKQRNILRLEVEEELFTKFNHFKNKISEEIFKPLFINRSEKSREKFVEAFENILKNRWTFWLDKAKEKIDAIETLQQKFYPLNEFNSSFIDEFRNLLEKLSFDDLLRKFINQLEEAIHIEKVCLSENEIEWAKLHFKKGILYGDISSFSHIVLAYCIINSKDEKNTKKESRRELKKAIYSLEAIKRNLMSNLKIAEFLSQTATADVSKKVSSRENFYQDQISGKLEVIGLHLHYLKNAVGETIEPFDFILHPKDEQNLTKEDYEKGEKLFTLLVQHEIIQDDLDPSIADELINLLNRKDQIEKKDFEDIAWYNEQLWKILNIKNFEHVFILDKHRLEEELSEKYENIWKDLEKQISR</sequence>
<name>A0A819JME8_9BILA</name>
<dbReference type="GO" id="GO:0016020">
    <property type="term" value="C:membrane"/>
    <property type="evidence" value="ECO:0007669"/>
    <property type="project" value="InterPro"/>
</dbReference>
<evidence type="ECO:0000313" key="3">
    <source>
        <dbReference type="Proteomes" id="UP000663874"/>
    </source>
</evidence>
<dbReference type="GO" id="GO:0006886">
    <property type="term" value="P:intracellular protein transport"/>
    <property type="evidence" value="ECO:0007669"/>
    <property type="project" value="InterPro"/>
</dbReference>
<reference evidence="2" key="1">
    <citation type="submission" date="2021-02" db="EMBL/GenBank/DDBJ databases">
        <authorList>
            <person name="Nowell W R."/>
        </authorList>
    </citation>
    <scope>NUCLEOTIDE SEQUENCE</scope>
</reference>
<dbReference type="GO" id="GO:0006605">
    <property type="term" value="P:protein targeting"/>
    <property type="evidence" value="ECO:0007669"/>
    <property type="project" value="InterPro"/>
</dbReference>
<evidence type="ECO:0000259" key="1">
    <source>
        <dbReference type="Pfam" id="PF07517"/>
    </source>
</evidence>